<organism evidence="2 3">
    <name type="scientific">Pseudodesulfovibrio aespoeensis (strain ATCC 700646 / DSM 10631 / Aspo-2)</name>
    <name type="common">Desulfovibrio aespoeensis</name>
    <dbReference type="NCBI Taxonomy" id="643562"/>
    <lineage>
        <taxon>Bacteria</taxon>
        <taxon>Pseudomonadati</taxon>
        <taxon>Thermodesulfobacteriota</taxon>
        <taxon>Desulfovibrionia</taxon>
        <taxon>Desulfovibrionales</taxon>
        <taxon>Desulfovibrionaceae</taxon>
    </lineage>
</organism>
<dbReference type="OrthoDB" id="5465159at2"/>
<sequence>MHIDTVFPMPGGLAPDMPQSEAREADLAENRQAENAPLRPTGDLAAFSPEAIRAFRESVIEPIKNGTFSLRQIESRISTVRAEIVQVWNSALPDDEKFRIISSRENEIALLQAGQFAFAKAGFSMTA</sequence>
<dbReference type="RefSeq" id="WP_013515739.1">
    <property type="nucleotide sequence ID" value="NC_014844.1"/>
</dbReference>
<dbReference type="eggNOG" id="ENOG503181J">
    <property type="taxonomic scope" value="Bacteria"/>
</dbReference>
<dbReference type="HOGENOM" id="CLU_2081002_0_0_7"/>
<reference evidence="2 3" key="2">
    <citation type="journal article" date="2014" name="Genome Announc.">
        <title>Complete Genome Sequence of the Subsurface, Mesophilic Sulfate-Reducing Bacterium Desulfovibrio aespoeensis Aspo-2.</title>
        <authorList>
            <person name="Pedersen K."/>
            <person name="Bengtsson A."/>
            <person name="Edlund J."/>
            <person name="Rabe L."/>
            <person name="Hazen T."/>
            <person name="Chakraborty R."/>
            <person name="Goodwin L."/>
            <person name="Shapiro N."/>
        </authorList>
    </citation>
    <scope>NUCLEOTIDE SEQUENCE [LARGE SCALE GENOMIC DNA]</scope>
    <source>
        <strain evidence="3">ATCC 700646 / DSM 10631 / Aspo-2</strain>
    </source>
</reference>
<protein>
    <submittedName>
        <fullName evidence="2">Uncharacterized protein</fullName>
    </submittedName>
</protein>
<dbReference type="KEGG" id="das:Daes_2840"/>
<evidence type="ECO:0000313" key="3">
    <source>
        <dbReference type="Proteomes" id="UP000002191"/>
    </source>
</evidence>
<keyword evidence="3" id="KW-1185">Reference proteome</keyword>
<dbReference type="Proteomes" id="UP000002191">
    <property type="component" value="Chromosome"/>
</dbReference>
<feature type="region of interest" description="Disordered" evidence="1">
    <location>
        <begin position="1"/>
        <end position="43"/>
    </location>
</feature>
<feature type="compositionally biased region" description="Basic and acidic residues" evidence="1">
    <location>
        <begin position="21"/>
        <end position="32"/>
    </location>
</feature>
<dbReference type="AlphaFoldDB" id="E6VY22"/>
<dbReference type="STRING" id="643562.Daes_2840"/>
<evidence type="ECO:0000313" key="2">
    <source>
        <dbReference type="EMBL" id="ADU63836.1"/>
    </source>
</evidence>
<proteinExistence type="predicted"/>
<dbReference type="EMBL" id="CP002431">
    <property type="protein sequence ID" value="ADU63836.1"/>
    <property type="molecule type" value="Genomic_DNA"/>
</dbReference>
<reference evidence="3" key="1">
    <citation type="submission" date="2010-12" db="EMBL/GenBank/DDBJ databases">
        <title>Complete sequence of Desulfovibrio aespoeensis Aspo-2.</title>
        <authorList>
            <consortium name="US DOE Joint Genome Institute"/>
            <person name="Lucas S."/>
            <person name="Copeland A."/>
            <person name="Lapidus A."/>
            <person name="Cheng J.-F."/>
            <person name="Goodwin L."/>
            <person name="Pitluck S."/>
            <person name="Chertkov O."/>
            <person name="Misra M."/>
            <person name="Detter J.C."/>
            <person name="Han C."/>
            <person name="Tapia R."/>
            <person name="Land M."/>
            <person name="Hauser L."/>
            <person name="Kyrpides N."/>
            <person name="Ivanova N."/>
            <person name="Ovchinnikova G."/>
            <person name="Pedersen K."/>
            <person name="Jagevall S."/>
            <person name="Hazen T."/>
            <person name="Woyke T."/>
        </authorList>
    </citation>
    <scope>NUCLEOTIDE SEQUENCE [LARGE SCALE GENOMIC DNA]</scope>
    <source>
        <strain evidence="3">ATCC 700646 / DSM 10631 / Aspo-2</strain>
    </source>
</reference>
<name>E6VY22_PSEA9</name>
<accession>E6VY22</accession>
<evidence type="ECO:0000256" key="1">
    <source>
        <dbReference type="SAM" id="MobiDB-lite"/>
    </source>
</evidence>
<gene>
    <name evidence="2" type="ordered locus">Daes_2840</name>
</gene>